<dbReference type="EMBL" id="HBJA01086645">
    <property type="protein sequence ID" value="CAE0819052.1"/>
    <property type="molecule type" value="Transcribed_RNA"/>
</dbReference>
<proteinExistence type="predicted"/>
<feature type="region of interest" description="Disordered" evidence="1">
    <location>
        <begin position="50"/>
        <end position="105"/>
    </location>
</feature>
<sequence length="105" mass="11140">MCALQKERGPERTHSACCRPRVWSVRLPHNMCPEVTNCACFRLQGIRGSGRAGGMQVNTDPNAPSSPRNSPDPCQNPMTSGVGFSGSAQPNGAGPMGHWGKGKGY</sequence>
<evidence type="ECO:0000313" key="2">
    <source>
        <dbReference type="EMBL" id="CAE0819052.1"/>
    </source>
</evidence>
<organism evidence="2">
    <name type="scientific">Eutreptiella gymnastica</name>
    <dbReference type="NCBI Taxonomy" id="73025"/>
    <lineage>
        <taxon>Eukaryota</taxon>
        <taxon>Discoba</taxon>
        <taxon>Euglenozoa</taxon>
        <taxon>Euglenida</taxon>
        <taxon>Spirocuta</taxon>
        <taxon>Euglenophyceae</taxon>
        <taxon>Eutreptiales</taxon>
        <taxon>Eutreptiaceae</taxon>
        <taxon>Eutreptiella</taxon>
    </lineage>
</organism>
<feature type="compositionally biased region" description="Polar residues" evidence="1">
    <location>
        <begin position="56"/>
        <end position="79"/>
    </location>
</feature>
<protein>
    <submittedName>
        <fullName evidence="2">Uncharacterized protein</fullName>
    </submittedName>
</protein>
<reference evidence="2" key="1">
    <citation type="submission" date="2021-01" db="EMBL/GenBank/DDBJ databases">
        <authorList>
            <person name="Corre E."/>
            <person name="Pelletier E."/>
            <person name="Niang G."/>
            <person name="Scheremetjew M."/>
            <person name="Finn R."/>
            <person name="Kale V."/>
            <person name="Holt S."/>
            <person name="Cochrane G."/>
            <person name="Meng A."/>
            <person name="Brown T."/>
            <person name="Cohen L."/>
        </authorList>
    </citation>
    <scope>NUCLEOTIDE SEQUENCE</scope>
    <source>
        <strain evidence="2">CCMP1594</strain>
    </source>
</reference>
<name>A0A7S4FY75_9EUGL</name>
<accession>A0A7S4FY75</accession>
<dbReference type="AlphaFoldDB" id="A0A7S4FY75"/>
<evidence type="ECO:0000256" key="1">
    <source>
        <dbReference type="SAM" id="MobiDB-lite"/>
    </source>
</evidence>
<gene>
    <name evidence="2" type="ORF">EGYM00163_LOCUS30221</name>
</gene>